<dbReference type="EMBL" id="PGTN01000024">
    <property type="protein sequence ID" value="PJF48115.1"/>
    <property type="molecule type" value="Genomic_DNA"/>
</dbReference>
<name>A0A2M8QE73_9CHLR</name>
<proteinExistence type="inferred from homology"/>
<accession>A0A2M8QE73</accession>
<evidence type="ECO:0000256" key="3">
    <source>
        <dbReference type="ARBA" id="ARBA00022801"/>
    </source>
</evidence>
<dbReference type="Proteomes" id="UP000230790">
    <property type="component" value="Unassembled WGS sequence"/>
</dbReference>
<dbReference type="InterPro" id="IPR005129">
    <property type="entry name" value="GTPase_ArgK"/>
</dbReference>
<gene>
    <name evidence="6" type="ORF">CUN48_05300</name>
</gene>
<dbReference type="NCBIfam" id="TIGR00750">
    <property type="entry name" value="lao"/>
    <property type="match status" value="1"/>
</dbReference>
<organism evidence="6 7">
    <name type="scientific">Candidatus Thermofonsia Clade 3 bacterium</name>
    <dbReference type="NCBI Taxonomy" id="2364212"/>
    <lineage>
        <taxon>Bacteria</taxon>
        <taxon>Bacillati</taxon>
        <taxon>Chloroflexota</taxon>
        <taxon>Candidatus Thermofontia</taxon>
        <taxon>Candidatus Thermofonsia Clade 3</taxon>
    </lineage>
</organism>
<dbReference type="InterPro" id="IPR052040">
    <property type="entry name" value="GTPase/Isobutyryl-CoA_mutase"/>
</dbReference>
<sequence length="340" mass="36080">MTSDTRPPRLTKRDLARLITGIENGDLNALRTLHEWYGHAGGAHIIGVTGAPGSGKSTLIAALTRLARSRGQTVAIVSVDPSSPFTGGAILGDRIRMRELFEDDGVFIRSMANRGALGGIARSTADIVTALDAAGYDLVFIETVGAGQAEVEVAHVAETVIVVEAPGLGDDVQAIKAGILEIADILVVNKADREGAERAVSTLQAALELAVPSAGAAGHHGYGALHRVESPAMAPPDWRIPILKTIATEGDGVAAVLDAIARHRQYLEQGAGARRRAQRLEHEVTLRLRDLLLKRAMQQIGPTRYHTLIEACVARKLHPQEAAQELLNALVRDDGHAPAE</sequence>
<dbReference type="InterPro" id="IPR027417">
    <property type="entry name" value="P-loop_NTPase"/>
</dbReference>
<evidence type="ECO:0000256" key="5">
    <source>
        <dbReference type="ARBA" id="ARBA00023186"/>
    </source>
</evidence>
<evidence type="ECO:0000256" key="1">
    <source>
        <dbReference type="ARBA" id="ARBA00009625"/>
    </source>
</evidence>
<dbReference type="GO" id="GO:0005525">
    <property type="term" value="F:GTP binding"/>
    <property type="evidence" value="ECO:0007669"/>
    <property type="project" value="UniProtKB-KW"/>
</dbReference>
<keyword evidence="5" id="KW-0143">Chaperone</keyword>
<comment type="caution">
    <text evidence="6">The sequence shown here is derived from an EMBL/GenBank/DDBJ whole genome shotgun (WGS) entry which is preliminary data.</text>
</comment>
<keyword evidence="4" id="KW-0342">GTP-binding</keyword>
<evidence type="ECO:0000313" key="6">
    <source>
        <dbReference type="EMBL" id="PJF48115.1"/>
    </source>
</evidence>
<evidence type="ECO:0000256" key="2">
    <source>
        <dbReference type="ARBA" id="ARBA00022741"/>
    </source>
</evidence>
<dbReference type="GO" id="GO:0003924">
    <property type="term" value="F:GTPase activity"/>
    <property type="evidence" value="ECO:0007669"/>
    <property type="project" value="InterPro"/>
</dbReference>
<evidence type="ECO:0000313" key="7">
    <source>
        <dbReference type="Proteomes" id="UP000230790"/>
    </source>
</evidence>
<dbReference type="AlphaFoldDB" id="A0A2M8QE73"/>
<protein>
    <submittedName>
        <fullName evidence="6">Methylmalonyl Co-A mutase-associated GTPase MeaB</fullName>
    </submittedName>
</protein>
<evidence type="ECO:0000256" key="4">
    <source>
        <dbReference type="ARBA" id="ARBA00023134"/>
    </source>
</evidence>
<keyword evidence="2" id="KW-0547">Nucleotide-binding</keyword>
<dbReference type="Pfam" id="PF03308">
    <property type="entry name" value="MeaB"/>
    <property type="match status" value="1"/>
</dbReference>
<reference evidence="6 7" key="1">
    <citation type="submission" date="2017-11" db="EMBL/GenBank/DDBJ databases">
        <title>Evolution of Phototrophy in the Chloroflexi Phylum Driven by Horizontal Gene Transfer.</title>
        <authorList>
            <person name="Ward L.M."/>
            <person name="Hemp J."/>
            <person name="Shih P.M."/>
            <person name="Mcglynn S.E."/>
            <person name="Fischer W."/>
        </authorList>
    </citation>
    <scope>NUCLEOTIDE SEQUENCE [LARGE SCALE GENOMIC DNA]</scope>
    <source>
        <strain evidence="6">JP3_7</strain>
    </source>
</reference>
<keyword evidence="3" id="KW-0378">Hydrolase</keyword>
<dbReference type="SUPFAM" id="SSF52540">
    <property type="entry name" value="P-loop containing nucleoside triphosphate hydrolases"/>
    <property type="match status" value="1"/>
</dbReference>
<comment type="similarity">
    <text evidence="1">Belongs to the SIMIBI class G3E GTPase family. ArgK/MeaB subfamily.</text>
</comment>
<dbReference type="Gene3D" id="3.40.50.300">
    <property type="entry name" value="P-loop containing nucleotide triphosphate hydrolases"/>
    <property type="match status" value="1"/>
</dbReference>
<dbReference type="CDD" id="cd03114">
    <property type="entry name" value="MMAA-like"/>
    <property type="match status" value="1"/>
</dbReference>
<dbReference type="PANTHER" id="PTHR43087:SF1">
    <property type="entry name" value="LAO_AO TRANSPORT SYSTEM ATPASE"/>
    <property type="match status" value="1"/>
</dbReference>
<dbReference type="PANTHER" id="PTHR43087">
    <property type="entry name" value="LYSINE/ARGININE/ORNITHINE TRANSPORT SYSTEM KINASE"/>
    <property type="match status" value="1"/>
</dbReference>